<feature type="domain" description="DUF6593" evidence="2">
    <location>
        <begin position="25"/>
        <end position="195"/>
    </location>
</feature>
<evidence type="ECO:0000259" key="2">
    <source>
        <dbReference type="Pfam" id="PF20236"/>
    </source>
</evidence>
<evidence type="ECO:0000313" key="4">
    <source>
        <dbReference type="Proteomes" id="UP000812287"/>
    </source>
</evidence>
<dbReference type="Proteomes" id="UP000812287">
    <property type="component" value="Unassembled WGS sequence"/>
</dbReference>
<feature type="compositionally biased region" description="Polar residues" evidence="1">
    <location>
        <begin position="205"/>
        <end position="216"/>
    </location>
</feature>
<keyword evidence="4" id="KW-1185">Reference proteome</keyword>
<proteinExistence type="predicted"/>
<evidence type="ECO:0000256" key="1">
    <source>
        <dbReference type="SAM" id="MobiDB-lite"/>
    </source>
</evidence>
<reference evidence="3" key="1">
    <citation type="submission" date="2020-11" db="EMBL/GenBank/DDBJ databases">
        <title>Adaptations for nitrogen fixation in a non-lichenized fungal sporocarp promotes dispersal by wood-feeding termites.</title>
        <authorList>
            <consortium name="DOE Joint Genome Institute"/>
            <person name="Koch R.A."/>
            <person name="Yoon G."/>
            <person name="Arayal U."/>
            <person name="Lail K."/>
            <person name="Amirebrahimi M."/>
            <person name="Labutti K."/>
            <person name="Lipzen A."/>
            <person name="Riley R."/>
            <person name="Barry K."/>
            <person name="Henrissat B."/>
            <person name="Grigoriev I.V."/>
            <person name="Herr J.R."/>
            <person name="Aime M.C."/>
        </authorList>
    </citation>
    <scope>NUCLEOTIDE SEQUENCE</scope>
    <source>
        <strain evidence="3">MCA 3950</strain>
    </source>
</reference>
<dbReference type="GeneID" id="66103076"/>
<dbReference type="AlphaFoldDB" id="A0A9P8AYN3"/>
<evidence type="ECO:0000313" key="3">
    <source>
        <dbReference type="EMBL" id="KAG7451102.1"/>
    </source>
</evidence>
<protein>
    <recommendedName>
        <fullName evidence="2">DUF6593 domain-containing protein</fullName>
    </recommendedName>
</protein>
<dbReference type="OrthoDB" id="3256331at2759"/>
<gene>
    <name evidence="3" type="ORF">BT62DRAFT_397564</name>
</gene>
<sequence length="227" mass="25524">MSIRSQSIDIFETSHPVLSLIFQPDDPTRTDIIDGNTGQLYYSVDTIKQRKHQLTLVRRAASPLDSPSTIGEETIIASFEWHRYKSDMISFGDNMPTPATSWLKRSMNPFNTTVSFKDQTWKAYQWKGNSPGLSLKLYSSNNASPVAEFHRQHPPSSSLPQGSPASLMIHDRDIGSARLDHIVASFLYLEKIRREKEEGGLHHNVQPQDNGGSMTLNLLGRASAQRE</sequence>
<organism evidence="3 4">
    <name type="scientific">Guyanagaster necrorhizus</name>
    <dbReference type="NCBI Taxonomy" id="856835"/>
    <lineage>
        <taxon>Eukaryota</taxon>
        <taxon>Fungi</taxon>
        <taxon>Dikarya</taxon>
        <taxon>Basidiomycota</taxon>
        <taxon>Agaricomycotina</taxon>
        <taxon>Agaricomycetes</taxon>
        <taxon>Agaricomycetidae</taxon>
        <taxon>Agaricales</taxon>
        <taxon>Marasmiineae</taxon>
        <taxon>Physalacriaceae</taxon>
        <taxon>Guyanagaster</taxon>
    </lineage>
</organism>
<name>A0A9P8AYN3_9AGAR</name>
<feature type="region of interest" description="Disordered" evidence="1">
    <location>
        <begin position="200"/>
        <end position="227"/>
    </location>
</feature>
<dbReference type="EMBL" id="MU250525">
    <property type="protein sequence ID" value="KAG7451102.1"/>
    <property type="molecule type" value="Genomic_DNA"/>
</dbReference>
<accession>A0A9P8AYN3</accession>
<comment type="caution">
    <text evidence="3">The sequence shown here is derived from an EMBL/GenBank/DDBJ whole genome shotgun (WGS) entry which is preliminary data.</text>
</comment>
<dbReference type="Pfam" id="PF20236">
    <property type="entry name" value="DUF6593"/>
    <property type="match status" value="1"/>
</dbReference>
<dbReference type="RefSeq" id="XP_043044602.1">
    <property type="nucleotide sequence ID" value="XM_043180780.1"/>
</dbReference>
<dbReference type="InterPro" id="IPR046528">
    <property type="entry name" value="DUF6593"/>
</dbReference>